<keyword evidence="7" id="KW-1185">Reference proteome</keyword>
<keyword evidence="5" id="KW-0119">Carbohydrate metabolism</keyword>
<comment type="caution">
    <text evidence="6">The sequence shown here is derived from an EMBL/GenBank/DDBJ whole genome shotgun (WGS) entry which is preliminary data.</text>
</comment>
<dbReference type="EC" id="4.1.2.14" evidence="6"/>
<dbReference type="EC" id="4.1.3.16" evidence="6"/>
<dbReference type="Proteomes" id="UP000273811">
    <property type="component" value="Unassembled WGS sequence"/>
</dbReference>
<name>A0A443IVJ1_9BACI</name>
<evidence type="ECO:0000313" key="7">
    <source>
        <dbReference type="Proteomes" id="UP000273811"/>
    </source>
</evidence>
<accession>A0A443IVJ1</accession>
<sequence length="209" mass="22445">MSDILEEIKREKIVAIIRASSSENIMHTVESLYRGGIRLVEVTMNTPGALDAIGKLKTLKGDLHIGAGTVLDAESAVAAIRSGAKFLLAPTLDERAIQAANRYGVPLIPGVLTPTEALRAYEFGAKMVKIFPIRSFGPDYLKDIKGPLPFIQTMVVGGVSIDNISKYLKAGACSAGIGSSLVDNQLIETGNYDEIERRAKQFIQAAKSI</sequence>
<protein>
    <submittedName>
        <fullName evidence="6">Bifunctional 4-hydroxy-2-oxoglutarate aldolase/2-dehydro-3-deoxy-phosphogluconate aldolase</fullName>
        <ecNumber evidence="6">4.1.2.14</ecNumber>
        <ecNumber evidence="6">4.1.3.16</ecNumber>
    </submittedName>
</protein>
<dbReference type="InterPro" id="IPR000887">
    <property type="entry name" value="Aldlse_KDPG_KHG"/>
</dbReference>
<dbReference type="PANTHER" id="PTHR30246:SF1">
    <property type="entry name" value="2-DEHYDRO-3-DEOXY-6-PHOSPHOGALACTONATE ALDOLASE-RELATED"/>
    <property type="match status" value="1"/>
</dbReference>
<evidence type="ECO:0000256" key="3">
    <source>
        <dbReference type="ARBA" id="ARBA00011233"/>
    </source>
</evidence>
<keyword evidence="4 6" id="KW-0456">Lyase</keyword>
<comment type="similarity">
    <text evidence="2">Belongs to the KHG/KDPG aldolase family.</text>
</comment>
<evidence type="ECO:0000313" key="6">
    <source>
        <dbReference type="EMBL" id="RWR12148.1"/>
    </source>
</evidence>
<dbReference type="AlphaFoldDB" id="A0A443IVJ1"/>
<dbReference type="OrthoDB" id="9802667at2"/>
<dbReference type="EMBL" id="QYTU02000012">
    <property type="protein sequence ID" value="RWR12148.1"/>
    <property type="molecule type" value="Genomic_DNA"/>
</dbReference>
<gene>
    <name evidence="6" type="primary">eda</name>
    <name evidence="6" type="ORF">D4N35_007185</name>
</gene>
<evidence type="ECO:0000256" key="4">
    <source>
        <dbReference type="ARBA" id="ARBA00023239"/>
    </source>
</evidence>
<dbReference type="Gene3D" id="3.20.20.70">
    <property type="entry name" value="Aldolase class I"/>
    <property type="match status" value="1"/>
</dbReference>
<dbReference type="InterPro" id="IPR013785">
    <property type="entry name" value="Aldolase_TIM"/>
</dbReference>
<dbReference type="NCBIfam" id="TIGR01182">
    <property type="entry name" value="eda"/>
    <property type="match status" value="1"/>
</dbReference>
<comment type="pathway">
    <text evidence="1">Carbohydrate acid metabolism.</text>
</comment>
<dbReference type="GO" id="GO:0008675">
    <property type="term" value="F:2-dehydro-3-deoxy-phosphogluconate aldolase activity"/>
    <property type="evidence" value="ECO:0007669"/>
    <property type="project" value="UniProtKB-EC"/>
</dbReference>
<proteinExistence type="inferred from homology"/>
<organism evidence="6 7">
    <name type="scientific">Siminovitchia fortis</name>
    <dbReference type="NCBI Taxonomy" id="254758"/>
    <lineage>
        <taxon>Bacteria</taxon>
        <taxon>Bacillati</taxon>
        <taxon>Bacillota</taxon>
        <taxon>Bacilli</taxon>
        <taxon>Bacillales</taxon>
        <taxon>Bacillaceae</taxon>
        <taxon>Siminovitchia</taxon>
    </lineage>
</organism>
<dbReference type="PANTHER" id="PTHR30246">
    <property type="entry name" value="2-KETO-3-DEOXY-6-PHOSPHOGLUCONATE ALDOLASE"/>
    <property type="match status" value="1"/>
</dbReference>
<evidence type="ECO:0000256" key="1">
    <source>
        <dbReference type="ARBA" id="ARBA00004761"/>
    </source>
</evidence>
<dbReference type="RefSeq" id="WP_120071932.1">
    <property type="nucleotide sequence ID" value="NZ_CP126113.1"/>
</dbReference>
<comment type="subunit">
    <text evidence="3">Homotrimer.</text>
</comment>
<dbReference type="Pfam" id="PF01081">
    <property type="entry name" value="Aldolase"/>
    <property type="match status" value="1"/>
</dbReference>
<dbReference type="GO" id="GO:0008700">
    <property type="term" value="F:(R,S)-4-hydroxy-2-oxoglutarate aldolase activity"/>
    <property type="evidence" value="ECO:0007669"/>
    <property type="project" value="UniProtKB-EC"/>
</dbReference>
<dbReference type="SUPFAM" id="SSF51569">
    <property type="entry name" value="Aldolase"/>
    <property type="match status" value="1"/>
</dbReference>
<evidence type="ECO:0000256" key="5">
    <source>
        <dbReference type="ARBA" id="ARBA00023277"/>
    </source>
</evidence>
<dbReference type="CDD" id="cd00452">
    <property type="entry name" value="KDPG_aldolase"/>
    <property type="match status" value="1"/>
</dbReference>
<evidence type="ECO:0000256" key="2">
    <source>
        <dbReference type="ARBA" id="ARBA00006906"/>
    </source>
</evidence>
<reference evidence="6" key="1">
    <citation type="submission" date="2018-12" db="EMBL/GenBank/DDBJ databases">
        <authorList>
            <person name="Sun L."/>
            <person name="Chen Z."/>
        </authorList>
    </citation>
    <scope>NUCLEOTIDE SEQUENCE [LARGE SCALE GENOMIC DNA]</scope>
    <source>
        <strain evidence="6">DSM 16012</strain>
    </source>
</reference>